<protein>
    <submittedName>
        <fullName evidence="3">1-(5-phosphoribosyl)-5-[(5-phosphoribosylamino)methylideneamino] imidazole-4-carboxamide isomerase, chloroplastic</fullName>
        <ecNumber evidence="3">5.3.1.16</ecNumber>
    </submittedName>
</protein>
<evidence type="ECO:0000256" key="1">
    <source>
        <dbReference type="ARBA" id="ARBA00009667"/>
    </source>
</evidence>
<dbReference type="EMBL" id="KN662481">
    <property type="protein sequence ID" value="KHN13517.1"/>
    <property type="molecule type" value="Genomic_DNA"/>
</dbReference>
<evidence type="ECO:0000256" key="2">
    <source>
        <dbReference type="RuleBase" id="RU003657"/>
    </source>
</evidence>
<accession>A0A0B2Q134</accession>
<dbReference type="Proteomes" id="UP000053555">
    <property type="component" value="Unassembled WGS sequence"/>
</dbReference>
<dbReference type="InterPro" id="IPR006062">
    <property type="entry name" value="His_biosynth"/>
</dbReference>
<keyword evidence="2" id="KW-0368">Histidine biosynthesis</keyword>
<dbReference type="InterPro" id="IPR044524">
    <property type="entry name" value="Isoase_HisA-like"/>
</dbReference>
<reference evidence="3" key="1">
    <citation type="submission" date="2014-07" db="EMBL/GenBank/DDBJ databases">
        <title>Identification of a novel salt tolerance gene in wild soybean by whole-genome sequencing.</title>
        <authorList>
            <person name="Lam H.-M."/>
            <person name="Qi X."/>
            <person name="Li M.-W."/>
            <person name="Liu X."/>
            <person name="Xie M."/>
            <person name="Ni M."/>
            <person name="Xu X."/>
        </authorList>
    </citation>
    <scope>NUCLEOTIDE SEQUENCE [LARGE SCALE GENOMIC DNA]</scope>
    <source>
        <tissue evidence="3">Root</tissue>
    </source>
</reference>
<organism evidence="3">
    <name type="scientific">Glycine soja</name>
    <name type="common">Wild soybean</name>
    <dbReference type="NCBI Taxonomy" id="3848"/>
    <lineage>
        <taxon>Eukaryota</taxon>
        <taxon>Viridiplantae</taxon>
        <taxon>Streptophyta</taxon>
        <taxon>Embryophyta</taxon>
        <taxon>Tracheophyta</taxon>
        <taxon>Spermatophyta</taxon>
        <taxon>Magnoliopsida</taxon>
        <taxon>eudicotyledons</taxon>
        <taxon>Gunneridae</taxon>
        <taxon>Pentapetalae</taxon>
        <taxon>rosids</taxon>
        <taxon>fabids</taxon>
        <taxon>Fabales</taxon>
        <taxon>Fabaceae</taxon>
        <taxon>Papilionoideae</taxon>
        <taxon>50 kb inversion clade</taxon>
        <taxon>NPAAA clade</taxon>
        <taxon>indigoferoid/millettioid clade</taxon>
        <taxon>Phaseoleae</taxon>
        <taxon>Glycine</taxon>
        <taxon>Glycine subgen. Soja</taxon>
    </lineage>
</organism>
<dbReference type="InterPro" id="IPR013785">
    <property type="entry name" value="Aldolase_TIM"/>
</dbReference>
<dbReference type="GO" id="GO:0000105">
    <property type="term" value="P:L-histidine biosynthetic process"/>
    <property type="evidence" value="ECO:0007669"/>
    <property type="project" value="UniProtKB-KW"/>
</dbReference>
<evidence type="ECO:0000313" key="3">
    <source>
        <dbReference type="EMBL" id="KHN13517.1"/>
    </source>
</evidence>
<dbReference type="GO" id="GO:0000162">
    <property type="term" value="P:L-tryptophan biosynthetic process"/>
    <property type="evidence" value="ECO:0007669"/>
    <property type="project" value="TreeGrafter"/>
</dbReference>
<dbReference type="Gene3D" id="3.20.20.70">
    <property type="entry name" value="Aldolase class I"/>
    <property type="match status" value="1"/>
</dbReference>
<dbReference type="InterPro" id="IPR011060">
    <property type="entry name" value="RibuloseP-bd_barrel"/>
</dbReference>
<dbReference type="SUPFAM" id="SSF51366">
    <property type="entry name" value="Ribulose-phoshate binding barrel"/>
    <property type="match status" value="1"/>
</dbReference>
<keyword evidence="2" id="KW-0028">Amino-acid biosynthesis</keyword>
<dbReference type="PANTHER" id="PTHR43090">
    <property type="entry name" value="1-(5-PHOSPHORIBOSYL)-5-[(5-PHOSPHORIBOSYLAMINO)METHYLIDENEAMINO] IMIDAZOLE-4-CARBOXAMIDE ISOMERASE"/>
    <property type="match status" value="1"/>
</dbReference>
<gene>
    <name evidence="3" type="ORF">glysoja_038755</name>
</gene>
<dbReference type="EC" id="5.3.1.16" evidence="3"/>
<dbReference type="Pfam" id="PF00977">
    <property type="entry name" value="His_biosynth"/>
    <property type="match status" value="1"/>
</dbReference>
<dbReference type="GO" id="GO:0003949">
    <property type="term" value="F:1-(5-phosphoribosyl)-5-[(5-phosphoribosylamino)methylideneamino]imidazole-4-carboxamide isomerase activity"/>
    <property type="evidence" value="ECO:0007669"/>
    <property type="project" value="UniProtKB-EC"/>
</dbReference>
<name>A0A0B2Q134_GLYSO</name>
<sequence length="90" mass="9720">MFFVDPHVTEFLANFADEFLVHGVDVEGKKLRIDEELVACFGKYSPIPVTYAGGVTEMADLERIKTAGLDGVNVTVGSALDSICLQEVVA</sequence>
<keyword evidence="3" id="KW-0413">Isomerase</keyword>
<dbReference type="AlphaFoldDB" id="A0A0B2Q134"/>
<proteinExistence type="inferred from homology"/>
<comment type="similarity">
    <text evidence="1 2">Belongs to the HisA/HisF family.</text>
</comment>
<dbReference type="PANTHER" id="PTHR43090:SF2">
    <property type="entry name" value="1-(5-PHOSPHORIBOSYL)-5-[(5-PHOSPHORIBOSYLAMINO)METHYLIDENEAMINO] IMIDAZOLE-4-CARBOXAMIDE ISOMERASE"/>
    <property type="match status" value="1"/>
</dbReference>
<dbReference type="GO" id="GO:0005737">
    <property type="term" value="C:cytoplasm"/>
    <property type="evidence" value="ECO:0007669"/>
    <property type="project" value="TreeGrafter"/>
</dbReference>